<dbReference type="InterPro" id="IPR012337">
    <property type="entry name" value="RNaseH-like_sf"/>
</dbReference>
<gene>
    <name evidence="2" type="ORF">LCGC14_1469580</name>
</gene>
<dbReference type="EMBL" id="LAZR01010322">
    <property type="protein sequence ID" value="KKM67588.1"/>
    <property type="molecule type" value="Genomic_DNA"/>
</dbReference>
<evidence type="ECO:0000313" key="2">
    <source>
        <dbReference type="EMBL" id="KKM67588.1"/>
    </source>
</evidence>
<sequence>MTGEISAMITAKKRSGEFLDFLKWLLEDLYADREHVYLFLDNCSIHHTKAVRKYMDDHRDRLTVIWNATYAPNLNLIERFWGHLKRSAIHNYYFETVENLEKAIMQAVRKLNRQKNHPLRLHLQTLQSLLQVA</sequence>
<protein>
    <recommendedName>
        <fullName evidence="1">Tc1-like transposase DDE domain-containing protein</fullName>
    </recommendedName>
</protein>
<dbReference type="AlphaFoldDB" id="A0A0F9JDB8"/>
<dbReference type="InterPro" id="IPR038717">
    <property type="entry name" value="Tc1-like_DDE_dom"/>
</dbReference>
<dbReference type="Pfam" id="PF13358">
    <property type="entry name" value="DDE_3"/>
    <property type="match status" value="1"/>
</dbReference>
<evidence type="ECO:0000259" key="1">
    <source>
        <dbReference type="Pfam" id="PF13358"/>
    </source>
</evidence>
<dbReference type="Gene3D" id="3.30.420.10">
    <property type="entry name" value="Ribonuclease H-like superfamily/Ribonuclease H"/>
    <property type="match status" value="1"/>
</dbReference>
<comment type="caution">
    <text evidence="2">The sequence shown here is derived from an EMBL/GenBank/DDBJ whole genome shotgun (WGS) entry which is preliminary data.</text>
</comment>
<feature type="domain" description="Tc1-like transposase DDE" evidence="1">
    <location>
        <begin position="4"/>
        <end position="100"/>
    </location>
</feature>
<organism evidence="2">
    <name type="scientific">marine sediment metagenome</name>
    <dbReference type="NCBI Taxonomy" id="412755"/>
    <lineage>
        <taxon>unclassified sequences</taxon>
        <taxon>metagenomes</taxon>
        <taxon>ecological metagenomes</taxon>
    </lineage>
</organism>
<dbReference type="InterPro" id="IPR036397">
    <property type="entry name" value="RNaseH_sf"/>
</dbReference>
<dbReference type="SUPFAM" id="SSF53098">
    <property type="entry name" value="Ribonuclease H-like"/>
    <property type="match status" value="1"/>
</dbReference>
<name>A0A0F9JDB8_9ZZZZ</name>
<proteinExistence type="predicted"/>
<reference evidence="2" key="1">
    <citation type="journal article" date="2015" name="Nature">
        <title>Complex archaea that bridge the gap between prokaryotes and eukaryotes.</title>
        <authorList>
            <person name="Spang A."/>
            <person name="Saw J.H."/>
            <person name="Jorgensen S.L."/>
            <person name="Zaremba-Niedzwiedzka K."/>
            <person name="Martijn J."/>
            <person name="Lind A.E."/>
            <person name="van Eijk R."/>
            <person name="Schleper C."/>
            <person name="Guy L."/>
            <person name="Ettema T.J."/>
        </authorList>
    </citation>
    <scope>NUCLEOTIDE SEQUENCE</scope>
</reference>
<accession>A0A0F9JDB8</accession>
<dbReference type="GO" id="GO:0003676">
    <property type="term" value="F:nucleic acid binding"/>
    <property type="evidence" value="ECO:0007669"/>
    <property type="project" value="InterPro"/>
</dbReference>